<gene>
    <name evidence="1" type="ORF">DB88DRAFT_372978</name>
</gene>
<evidence type="ECO:0000313" key="1">
    <source>
        <dbReference type="EMBL" id="KAK1921917.1"/>
    </source>
</evidence>
<organism evidence="1 2">
    <name type="scientific">Papiliotrema laurentii</name>
    <name type="common">Cryptococcus laurentii</name>
    <dbReference type="NCBI Taxonomy" id="5418"/>
    <lineage>
        <taxon>Eukaryota</taxon>
        <taxon>Fungi</taxon>
        <taxon>Dikarya</taxon>
        <taxon>Basidiomycota</taxon>
        <taxon>Agaricomycotina</taxon>
        <taxon>Tremellomycetes</taxon>
        <taxon>Tremellales</taxon>
        <taxon>Rhynchogastremaceae</taxon>
        <taxon>Papiliotrema</taxon>
    </lineage>
</organism>
<keyword evidence="2" id="KW-1185">Reference proteome</keyword>
<sequence>MERSLANAVDISWSRYPWSTCPGSLNHRGACGERDPGGYSYTELACGQRGSLADCSFATAPRGVSLSYWARDTSTCVCREASPPRYSQTDLSYERRDAFCGHGSTFRSPIESHRRNVPYTIVPGERVPSLLCLSSCPAEHQLGHPRLDPQSPTNEACLGVVNLNCPLPPPCSVVSPAAISQRGPSPYGSLAEHLVSGDRTLHRWSLVPFR</sequence>
<comment type="caution">
    <text evidence="1">The sequence shown here is derived from an EMBL/GenBank/DDBJ whole genome shotgun (WGS) entry which is preliminary data.</text>
</comment>
<dbReference type="Proteomes" id="UP001182556">
    <property type="component" value="Unassembled WGS sequence"/>
</dbReference>
<reference evidence="1" key="1">
    <citation type="submission" date="2023-02" db="EMBL/GenBank/DDBJ databases">
        <title>Identification and recombinant expression of a fungal hydrolase from Papiliotrema laurentii that hydrolyzes apple cutin and clears colloidal polyester polyurethane.</title>
        <authorList>
            <consortium name="DOE Joint Genome Institute"/>
            <person name="Roman V.A."/>
            <person name="Bojanowski C."/>
            <person name="Crable B.R."/>
            <person name="Wagner D.N."/>
            <person name="Hung C.S."/>
            <person name="Nadeau L.J."/>
            <person name="Schratz L."/>
            <person name="Haridas S."/>
            <person name="Pangilinan J."/>
            <person name="Lipzen A."/>
            <person name="Na H."/>
            <person name="Yan M."/>
            <person name="Ng V."/>
            <person name="Grigoriev I.V."/>
            <person name="Spatafora J.W."/>
            <person name="Barlow D."/>
            <person name="Biffinger J."/>
            <person name="Kelley-Loughnane N."/>
            <person name="Varaljay V.A."/>
            <person name="Crookes-Goodson W.J."/>
        </authorList>
    </citation>
    <scope>NUCLEOTIDE SEQUENCE</scope>
    <source>
        <strain evidence="1">5307AH</strain>
    </source>
</reference>
<dbReference type="EMBL" id="JAODAN010000009">
    <property type="protein sequence ID" value="KAK1921917.1"/>
    <property type="molecule type" value="Genomic_DNA"/>
</dbReference>
<dbReference type="AlphaFoldDB" id="A0AAD9CTL8"/>
<protein>
    <submittedName>
        <fullName evidence="1">Uncharacterized protein</fullName>
    </submittedName>
</protein>
<accession>A0AAD9CTL8</accession>
<evidence type="ECO:0000313" key="2">
    <source>
        <dbReference type="Proteomes" id="UP001182556"/>
    </source>
</evidence>
<proteinExistence type="predicted"/>
<name>A0AAD9CTL8_PAPLA</name>